<keyword evidence="1" id="KW-0812">Transmembrane</keyword>
<proteinExistence type="predicted"/>
<feature type="transmembrane region" description="Helical" evidence="1">
    <location>
        <begin position="85"/>
        <end position="104"/>
    </location>
</feature>
<accession>A0A178M8F4</accession>
<comment type="caution">
    <text evidence="2">The sequence shown here is derived from an EMBL/GenBank/DDBJ whole genome shotgun (WGS) entry which is preliminary data.</text>
</comment>
<keyword evidence="3" id="KW-1185">Reference proteome</keyword>
<protein>
    <submittedName>
        <fullName evidence="2">Uncharacterized protein</fullName>
    </submittedName>
</protein>
<keyword evidence="1" id="KW-1133">Transmembrane helix</keyword>
<dbReference type="RefSeq" id="WP_066789363.1">
    <property type="nucleotide sequence ID" value="NZ_LWQS01000068.1"/>
</dbReference>
<gene>
    <name evidence="2" type="ORF">A6A03_17010</name>
</gene>
<dbReference type="STRING" id="1707952.A6A03_17010"/>
<dbReference type="EMBL" id="LWQS01000068">
    <property type="protein sequence ID" value="OAN44318.1"/>
    <property type="molecule type" value="Genomic_DNA"/>
</dbReference>
<reference evidence="2 3" key="1">
    <citation type="submission" date="2016-04" db="EMBL/GenBank/DDBJ databases">
        <title>Chloroflexus islandicus sp. nov., a thermophilic filamentous anoxygenic phototrophic bacterium from geyser Strokkur (Iceland).</title>
        <authorList>
            <person name="Gaisin V.A."/>
            <person name="Kalashnikov A.M."/>
            <person name="Sukhacheva M.V."/>
            <person name="Grouzdev D.S."/>
            <person name="Ivanov T.M."/>
            <person name="Kuznetsov B."/>
            <person name="Gorlenko V.M."/>
        </authorList>
    </citation>
    <scope>NUCLEOTIDE SEQUENCE [LARGE SCALE GENOMIC DNA]</scope>
    <source>
        <strain evidence="3">isl-2</strain>
    </source>
</reference>
<dbReference type="OrthoDB" id="164470at2"/>
<evidence type="ECO:0000313" key="3">
    <source>
        <dbReference type="Proteomes" id="UP000078287"/>
    </source>
</evidence>
<organism evidence="2 3">
    <name type="scientific">Chloroflexus islandicus</name>
    <dbReference type="NCBI Taxonomy" id="1707952"/>
    <lineage>
        <taxon>Bacteria</taxon>
        <taxon>Bacillati</taxon>
        <taxon>Chloroflexota</taxon>
        <taxon>Chloroflexia</taxon>
        <taxon>Chloroflexales</taxon>
        <taxon>Chloroflexineae</taxon>
        <taxon>Chloroflexaceae</taxon>
        <taxon>Chloroflexus</taxon>
    </lineage>
</organism>
<dbReference type="AlphaFoldDB" id="A0A178M8F4"/>
<keyword evidence="1" id="KW-0472">Membrane</keyword>
<evidence type="ECO:0000256" key="1">
    <source>
        <dbReference type="SAM" id="Phobius"/>
    </source>
</evidence>
<sequence length="105" mass="11688">MPSRNNETATELRCSLTGRPLTPEEAYWAPPLITARELVTTFFKTLFTNPAALGAIFLSELPDVPYAPEARPLLARRRSVEQAKLLALLLVIAIVVVGLIFWLVR</sequence>
<dbReference type="Proteomes" id="UP000078287">
    <property type="component" value="Unassembled WGS sequence"/>
</dbReference>
<evidence type="ECO:0000313" key="2">
    <source>
        <dbReference type="EMBL" id="OAN44318.1"/>
    </source>
</evidence>
<name>A0A178M8F4_9CHLR</name>